<accession>A0A956SDB4</accession>
<sequence length="212" mass="23913">MQTEYQTKDGRGFTVRPIALPEDRDAVLRLDTSVVSRERFRIDMRGTGLTDNGFGIDVEHELLPAPLQKTFPLDGELGDEQFWQERFVAERIPDTGTGSGSVIGFLALRYERWNRRMVIWHLYVDREARGQGVGRALLAAAEHSARSAKCWCLWLEVTNVNVPAIRFYEALGFEVAGFDRSLYDPDGEAGSETALYLTRAVGTRTGTRETPR</sequence>
<keyword evidence="1 3" id="KW-0808">Transferase</keyword>
<dbReference type="EMBL" id="JAGQHS010000047">
    <property type="protein sequence ID" value="MCA9756275.1"/>
    <property type="molecule type" value="Genomic_DNA"/>
</dbReference>
<evidence type="ECO:0000259" key="2">
    <source>
        <dbReference type="PROSITE" id="PS51186"/>
    </source>
</evidence>
<dbReference type="Gene3D" id="3.40.630.30">
    <property type="match status" value="1"/>
</dbReference>
<dbReference type="InterPro" id="IPR000182">
    <property type="entry name" value="GNAT_dom"/>
</dbReference>
<dbReference type="Proteomes" id="UP000739538">
    <property type="component" value="Unassembled WGS sequence"/>
</dbReference>
<evidence type="ECO:0000313" key="3">
    <source>
        <dbReference type="EMBL" id="MCA9756275.1"/>
    </source>
</evidence>
<dbReference type="CDD" id="cd04301">
    <property type="entry name" value="NAT_SF"/>
    <property type="match status" value="1"/>
</dbReference>
<dbReference type="Pfam" id="PF00583">
    <property type="entry name" value="Acetyltransf_1"/>
    <property type="match status" value="1"/>
</dbReference>
<name>A0A956SDB4_UNCEI</name>
<feature type="domain" description="N-acetyltransferase" evidence="2">
    <location>
        <begin position="57"/>
        <end position="202"/>
    </location>
</feature>
<dbReference type="GO" id="GO:0008080">
    <property type="term" value="F:N-acetyltransferase activity"/>
    <property type="evidence" value="ECO:0007669"/>
    <property type="project" value="InterPro"/>
</dbReference>
<comment type="caution">
    <text evidence="3">The sequence shown here is derived from an EMBL/GenBank/DDBJ whole genome shotgun (WGS) entry which is preliminary data.</text>
</comment>
<organism evidence="3 4">
    <name type="scientific">Eiseniibacteriota bacterium</name>
    <dbReference type="NCBI Taxonomy" id="2212470"/>
    <lineage>
        <taxon>Bacteria</taxon>
        <taxon>Candidatus Eiseniibacteriota</taxon>
    </lineage>
</organism>
<reference evidence="3" key="1">
    <citation type="submission" date="2020-04" db="EMBL/GenBank/DDBJ databases">
        <authorList>
            <person name="Zhang T."/>
        </authorList>
    </citation>
    <scope>NUCLEOTIDE SEQUENCE</scope>
    <source>
        <strain evidence="3">HKST-UBA02</strain>
    </source>
</reference>
<evidence type="ECO:0000313" key="4">
    <source>
        <dbReference type="Proteomes" id="UP000739538"/>
    </source>
</evidence>
<dbReference type="AlphaFoldDB" id="A0A956SDB4"/>
<dbReference type="EC" id="2.3.1.-" evidence="3"/>
<dbReference type="PANTHER" id="PTHR13947:SF37">
    <property type="entry name" value="LD18367P"/>
    <property type="match status" value="1"/>
</dbReference>
<reference evidence="3" key="2">
    <citation type="journal article" date="2021" name="Microbiome">
        <title>Successional dynamics and alternative stable states in a saline activated sludge microbial community over 9 years.</title>
        <authorList>
            <person name="Wang Y."/>
            <person name="Ye J."/>
            <person name="Ju F."/>
            <person name="Liu L."/>
            <person name="Boyd J.A."/>
            <person name="Deng Y."/>
            <person name="Parks D.H."/>
            <person name="Jiang X."/>
            <person name="Yin X."/>
            <person name="Woodcroft B.J."/>
            <person name="Tyson G.W."/>
            <person name="Hugenholtz P."/>
            <person name="Polz M.F."/>
            <person name="Zhang T."/>
        </authorList>
    </citation>
    <scope>NUCLEOTIDE SEQUENCE</scope>
    <source>
        <strain evidence="3">HKST-UBA02</strain>
    </source>
</reference>
<dbReference type="InterPro" id="IPR016181">
    <property type="entry name" value="Acyl_CoA_acyltransferase"/>
</dbReference>
<proteinExistence type="predicted"/>
<dbReference type="InterPro" id="IPR050769">
    <property type="entry name" value="NAT_camello-type"/>
</dbReference>
<dbReference type="PANTHER" id="PTHR13947">
    <property type="entry name" value="GNAT FAMILY N-ACETYLTRANSFERASE"/>
    <property type="match status" value="1"/>
</dbReference>
<gene>
    <name evidence="3" type="ORF">KDA27_10775</name>
</gene>
<protein>
    <submittedName>
        <fullName evidence="3">GNAT family N-acetyltransferase</fullName>
        <ecNumber evidence="3">2.3.1.-</ecNumber>
    </submittedName>
</protein>
<evidence type="ECO:0000256" key="1">
    <source>
        <dbReference type="ARBA" id="ARBA00022679"/>
    </source>
</evidence>
<dbReference type="PROSITE" id="PS51186">
    <property type="entry name" value="GNAT"/>
    <property type="match status" value="1"/>
</dbReference>
<dbReference type="SUPFAM" id="SSF55729">
    <property type="entry name" value="Acyl-CoA N-acyltransferases (Nat)"/>
    <property type="match status" value="1"/>
</dbReference>
<keyword evidence="3" id="KW-0012">Acyltransferase</keyword>